<dbReference type="InterPro" id="IPR036191">
    <property type="entry name" value="RRF_sf"/>
</dbReference>
<dbReference type="GO" id="GO:0006415">
    <property type="term" value="P:translational termination"/>
    <property type="evidence" value="ECO:0007669"/>
    <property type="project" value="UniProtKB-UniRule"/>
</dbReference>
<dbReference type="EMBL" id="JACHHK010000010">
    <property type="protein sequence ID" value="MBB5183915.1"/>
    <property type="molecule type" value="Genomic_DNA"/>
</dbReference>
<evidence type="ECO:0000313" key="8">
    <source>
        <dbReference type="EMBL" id="MBB5183915.1"/>
    </source>
</evidence>
<feature type="region of interest" description="Disordered" evidence="6">
    <location>
        <begin position="136"/>
        <end position="156"/>
    </location>
</feature>
<evidence type="ECO:0000313" key="9">
    <source>
        <dbReference type="Proteomes" id="UP000539953"/>
    </source>
</evidence>
<dbReference type="InterPro" id="IPR023584">
    <property type="entry name" value="Ribosome_recyc_fac_dom"/>
</dbReference>
<dbReference type="PANTHER" id="PTHR20982">
    <property type="entry name" value="RIBOSOME RECYCLING FACTOR"/>
    <property type="match status" value="1"/>
</dbReference>
<reference evidence="8 9" key="1">
    <citation type="submission" date="2020-08" db="EMBL/GenBank/DDBJ databases">
        <title>Genomic Encyclopedia of Type Strains, Phase IV (KMG-IV): sequencing the most valuable type-strain genomes for metagenomic binning, comparative biology and taxonomic classification.</title>
        <authorList>
            <person name="Goeker M."/>
        </authorList>
    </citation>
    <scope>NUCLEOTIDE SEQUENCE [LARGE SCALE GENOMIC DNA]</scope>
    <source>
        <strain evidence="8 9">DSM 25799</strain>
    </source>
</reference>
<sequence length="181" mass="20497">MSDYLDEAEMRMMSTIENLESNLHTLHTGHANAGLLDGIAVDYYGAPTPINQMAQIKVVEGTQLVVRPYDRSIVKEATHAIAAANIGLNPQNEGDQIRINVPQLTEERRKELAKKADKFGEEAKVAIRNIRRDTNDQIKKDKELREDEEKGELEDSQKLTDKYVKEVGRLVDEKKKDILNV</sequence>
<dbReference type="Proteomes" id="UP000539953">
    <property type="component" value="Unassembled WGS sequence"/>
</dbReference>
<dbReference type="PANTHER" id="PTHR20982:SF3">
    <property type="entry name" value="MITOCHONDRIAL RIBOSOME RECYCLING FACTOR PSEUDO 1"/>
    <property type="match status" value="1"/>
</dbReference>
<comment type="similarity">
    <text evidence="2 5">Belongs to the RRF family.</text>
</comment>
<dbReference type="Pfam" id="PF01765">
    <property type="entry name" value="RRF"/>
    <property type="match status" value="1"/>
</dbReference>
<keyword evidence="4 5" id="KW-0648">Protein biosynthesis</keyword>
<comment type="caution">
    <text evidence="8">The sequence shown here is derived from an EMBL/GenBank/DDBJ whole genome shotgun (WGS) entry which is preliminary data.</text>
</comment>
<evidence type="ECO:0000256" key="1">
    <source>
        <dbReference type="ARBA" id="ARBA00004496"/>
    </source>
</evidence>
<dbReference type="RefSeq" id="WP_183329210.1">
    <property type="nucleotide sequence ID" value="NZ_JACHHK010000010.1"/>
</dbReference>
<keyword evidence="3 5" id="KW-0963">Cytoplasm</keyword>
<organism evidence="8 9">
    <name type="scientific">Catenisphaera adipataccumulans</name>
    <dbReference type="NCBI Taxonomy" id="700500"/>
    <lineage>
        <taxon>Bacteria</taxon>
        <taxon>Bacillati</taxon>
        <taxon>Bacillota</taxon>
        <taxon>Erysipelotrichia</taxon>
        <taxon>Erysipelotrichales</taxon>
        <taxon>Erysipelotrichaceae</taxon>
        <taxon>Catenisphaera</taxon>
    </lineage>
</organism>
<proteinExistence type="inferred from homology"/>
<dbReference type="NCBIfam" id="TIGR00496">
    <property type="entry name" value="frr"/>
    <property type="match status" value="1"/>
</dbReference>
<dbReference type="GO" id="GO:0005737">
    <property type="term" value="C:cytoplasm"/>
    <property type="evidence" value="ECO:0007669"/>
    <property type="project" value="UniProtKB-SubCell"/>
</dbReference>
<dbReference type="Gene3D" id="1.10.132.20">
    <property type="entry name" value="Ribosome-recycling factor"/>
    <property type="match status" value="1"/>
</dbReference>
<dbReference type="FunFam" id="1.10.132.20:FF:000001">
    <property type="entry name" value="Ribosome-recycling factor"/>
    <property type="match status" value="1"/>
</dbReference>
<name>A0A7W8CYE7_9FIRM</name>
<dbReference type="FunFam" id="3.30.1360.40:FF:000001">
    <property type="entry name" value="Ribosome-recycling factor"/>
    <property type="match status" value="1"/>
</dbReference>
<feature type="domain" description="Ribosome recycling factor" evidence="7">
    <location>
        <begin position="19"/>
        <end position="179"/>
    </location>
</feature>
<gene>
    <name evidence="5" type="primary">frr</name>
    <name evidence="8" type="ORF">HNQ47_001963</name>
</gene>
<evidence type="ECO:0000256" key="3">
    <source>
        <dbReference type="ARBA" id="ARBA00022490"/>
    </source>
</evidence>
<dbReference type="HAMAP" id="MF_00040">
    <property type="entry name" value="RRF"/>
    <property type="match status" value="1"/>
</dbReference>
<evidence type="ECO:0000259" key="7">
    <source>
        <dbReference type="Pfam" id="PF01765"/>
    </source>
</evidence>
<evidence type="ECO:0000256" key="5">
    <source>
        <dbReference type="HAMAP-Rule" id="MF_00040"/>
    </source>
</evidence>
<comment type="function">
    <text evidence="5">Responsible for the release of ribosomes from messenger RNA at the termination of protein biosynthesis. May increase the efficiency of translation by recycling ribosomes from one round of translation to another.</text>
</comment>
<evidence type="ECO:0000256" key="6">
    <source>
        <dbReference type="SAM" id="MobiDB-lite"/>
    </source>
</evidence>
<dbReference type="AlphaFoldDB" id="A0A7W8CYE7"/>
<keyword evidence="9" id="KW-1185">Reference proteome</keyword>
<dbReference type="GO" id="GO:0043023">
    <property type="term" value="F:ribosomal large subunit binding"/>
    <property type="evidence" value="ECO:0007669"/>
    <property type="project" value="TreeGrafter"/>
</dbReference>
<protein>
    <recommendedName>
        <fullName evidence="5">Ribosome-recycling factor</fullName>
        <shortName evidence="5">RRF</shortName>
    </recommendedName>
    <alternativeName>
        <fullName evidence="5">Ribosome-releasing factor</fullName>
    </alternativeName>
</protein>
<accession>A0A7W8CYE7</accession>
<dbReference type="SUPFAM" id="SSF55194">
    <property type="entry name" value="Ribosome recycling factor, RRF"/>
    <property type="match status" value="1"/>
</dbReference>
<comment type="subcellular location">
    <subcellularLocation>
        <location evidence="1 5">Cytoplasm</location>
    </subcellularLocation>
</comment>
<dbReference type="InterPro" id="IPR002661">
    <property type="entry name" value="Ribosome_recyc_fac"/>
</dbReference>
<evidence type="ECO:0000256" key="2">
    <source>
        <dbReference type="ARBA" id="ARBA00005912"/>
    </source>
</evidence>
<evidence type="ECO:0000256" key="4">
    <source>
        <dbReference type="ARBA" id="ARBA00022917"/>
    </source>
</evidence>
<dbReference type="Gene3D" id="3.30.1360.40">
    <property type="match status" value="1"/>
</dbReference>
<dbReference type="CDD" id="cd00520">
    <property type="entry name" value="RRF"/>
    <property type="match status" value="1"/>
</dbReference>